<feature type="domain" description="N-acetyltransferase" evidence="1">
    <location>
        <begin position="64"/>
        <end position="185"/>
    </location>
</feature>
<comment type="caution">
    <text evidence="2">The sequence shown here is derived from an EMBL/GenBank/DDBJ whole genome shotgun (WGS) entry which is preliminary data.</text>
</comment>
<dbReference type="PANTHER" id="PTHR42791:SF17">
    <property type="entry name" value="ACETYLTRANSFERASE, GNAT FAMILY FAMILY (AFU_ORTHOLOGUE AFUA_8G05690)"/>
    <property type="match status" value="1"/>
</dbReference>
<dbReference type="PANTHER" id="PTHR42791">
    <property type="entry name" value="GNAT FAMILY ACETYLTRANSFERASE"/>
    <property type="match status" value="1"/>
</dbReference>
<name>A0AAE0U7A0_9PEZI</name>
<gene>
    <name evidence="2" type="ORF">B0H63DRAFT_554508</name>
</gene>
<dbReference type="GO" id="GO:0016747">
    <property type="term" value="F:acyltransferase activity, transferring groups other than amino-acyl groups"/>
    <property type="evidence" value="ECO:0007669"/>
    <property type="project" value="InterPro"/>
</dbReference>
<dbReference type="EMBL" id="JAULSW010000001">
    <property type="protein sequence ID" value="KAK3393069.1"/>
    <property type="molecule type" value="Genomic_DNA"/>
</dbReference>
<sequence length="234" mass="26320">MVLAVLPALIPDIRKVYDAYFAAFQHERMGSIMLDVLFPDGIDSEEFRAAHAAGTLAYWHTADTQYTFKCVDMDGGDIVGMGLCDIFVRPRSEEERKNHGVPWLTGERRERAEAVLNPLWEMREHLFAGQPYIYPHVIGVSPKYQGRKAGAALGNWGLDLCERTALPLYFESSPSAVGLYVKLGYELLKETIVHKAAVMGTDEDIVVPLLVRMPSQAKGMTFYEWKAQGYPKFT</sequence>
<organism evidence="2 3">
    <name type="scientific">Podospora didyma</name>
    <dbReference type="NCBI Taxonomy" id="330526"/>
    <lineage>
        <taxon>Eukaryota</taxon>
        <taxon>Fungi</taxon>
        <taxon>Dikarya</taxon>
        <taxon>Ascomycota</taxon>
        <taxon>Pezizomycotina</taxon>
        <taxon>Sordariomycetes</taxon>
        <taxon>Sordariomycetidae</taxon>
        <taxon>Sordariales</taxon>
        <taxon>Podosporaceae</taxon>
        <taxon>Podospora</taxon>
    </lineage>
</organism>
<dbReference type="SUPFAM" id="SSF55729">
    <property type="entry name" value="Acyl-CoA N-acyltransferases (Nat)"/>
    <property type="match status" value="1"/>
</dbReference>
<dbReference type="Gene3D" id="3.40.630.30">
    <property type="match status" value="1"/>
</dbReference>
<protein>
    <recommendedName>
        <fullName evidence="1">N-acetyltransferase domain-containing protein</fullName>
    </recommendedName>
</protein>
<keyword evidence="3" id="KW-1185">Reference proteome</keyword>
<dbReference type="AlphaFoldDB" id="A0AAE0U7A0"/>
<dbReference type="InterPro" id="IPR052523">
    <property type="entry name" value="Trichothecene_AcTrans"/>
</dbReference>
<dbReference type="Proteomes" id="UP001285441">
    <property type="component" value="Unassembled WGS sequence"/>
</dbReference>
<evidence type="ECO:0000259" key="1">
    <source>
        <dbReference type="Pfam" id="PF00583"/>
    </source>
</evidence>
<accession>A0AAE0U7A0</accession>
<reference evidence="2" key="2">
    <citation type="submission" date="2023-06" db="EMBL/GenBank/DDBJ databases">
        <authorList>
            <consortium name="Lawrence Berkeley National Laboratory"/>
            <person name="Haridas S."/>
            <person name="Hensen N."/>
            <person name="Bonometti L."/>
            <person name="Westerberg I."/>
            <person name="Brannstrom I.O."/>
            <person name="Guillou S."/>
            <person name="Cros-Aarteil S."/>
            <person name="Calhoun S."/>
            <person name="Kuo A."/>
            <person name="Mondo S."/>
            <person name="Pangilinan J."/>
            <person name="Riley R."/>
            <person name="LaButti K."/>
            <person name="Andreopoulos B."/>
            <person name="Lipzen A."/>
            <person name="Chen C."/>
            <person name="Yanf M."/>
            <person name="Daum C."/>
            <person name="Ng V."/>
            <person name="Clum A."/>
            <person name="Steindorff A."/>
            <person name="Ohm R."/>
            <person name="Martin F."/>
            <person name="Silar P."/>
            <person name="Natvig D."/>
            <person name="Lalanne C."/>
            <person name="Gautier V."/>
            <person name="Ament-velasquez S.L."/>
            <person name="Kruys A."/>
            <person name="Hutchinson M.I."/>
            <person name="Powell A.J."/>
            <person name="Barry K."/>
            <person name="Miller A.N."/>
            <person name="Grigoriev I.V."/>
            <person name="Debuchy R."/>
            <person name="Gladieux P."/>
            <person name="Thoren M.H."/>
            <person name="Johannesson H."/>
        </authorList>
    </citation>
    <scope>NUCLEOTIDE SEQUENCE</scope>
    <source>
        <strain evidence="2">CBS 232.78</strain>
    </source>
</reference>
<dbReference type="InterPro" id="IPR016181">
    <property type="entry name" value="Acyl_CoA_acyltransferase"/>
</dbReference>
<evidence type="ECO:0000313" key="2">
    <source>
        <dbReference type="EMBL" id="KAK3393069.1"/>
    </source>
</evidence>
<dbReference type="Pfam" id="PF00583">
    <property type="entry name" value="Acetyltransf_1"/>
    <property type="match status" value="1"/>
</dbReference>
<evidence type="ECO:0000313" key="3">
    <source>
        <dbReference type="Proteomes" id="UP001285441"/>
    </source>
</evidence>
<dbReference type="InterPro" id="IPR000182">
    <property type="entry name" value="GNAT_dom"/>
</dbReference>
<proteinExistence type="predicted"/>
<reference evidence="2" key="1">
    <citation type="journal article" date="2023" name="Mol. Phylogenet. Evol.">
        <title>Genome-scale phylogeny and comparative genomics of the fungal order Sordariales.</title>
        <authorList>
            <person name="Hensen N."/>
            <person name="Bonometti L."/>
            <person name="Westerberg I."/>
            <person name="Brannstrom I.O."/>
            <person name="Guillou S."/>
            <person name="Cros-Aarteil S."/>
            <person name="Calhoun S."/>
            <person name="Haridas S."/>
            <person name="Kuo A."/>
            <person name="Mondo S."/>
            <person name="Pangilinan J."/>
            <person name="Riley R."/>
            <person name="LaButti K."/>
            <person name="Andreopoulos B."/>
            <person name="Lipzen A."/>
            <person name="Chen C."/>
            <person name="Yan M."/>
            <person name="Daum C."/>
            <person name="Ng V."/>
            <person name="Clum A."/>
            <person name="Steindorff A."/>
            <person name="Ohm R.A."/>
            <person name="Martin F."/>
            <person name="Silar P."/>
            <person name="Natvig D.O."/>
            <person name="Lalanne C."/>
            <person name="Gautier V."/>
            <person name="Ament-Velasquez S.L."/>
            <person name="Kruys A."/>
            <person name="Hutchinson M.I."/>
            <person name="Powell A.J."/>
            <person name="Barry K."/>
            <person name="Miller A.N."/>
            <person name="Grigoriev I.V."/>
            <person name="Debuchy R."/>
            <person name="Gladieux P."/>
            <person name="Hiltunen Thoren M."/>
            <person name="Johannesson H."/>
        </authorList>
    </citation>
    <scope>NUCLEOTIDE SEQUENCE</scope>
    <source>
        <strain evidence="2">CBS 232.78</strain>
    </source>
</reference>